<dbReference type="Proteomes" id="UP000002640">
    <property type="component" value="Unassembled WGS sequence"/>
</dbReference>
<sequence length="136" mass="15489">MNEKLFPVKYGDAFYEYVAHAPEGYCKLAYGADGTAIGSVCCEVEKVKISGKRRYRLCILTIGVLEEYRRSKLGSLLLESVIAQARKDGLAYVYLHVQSSNTAAQRFYLARGFEVTKVMRNYYSQLTPPHCFVLRR</sequence>
<name>G4ZS92_PHYSP</name>
<dbReference type="OMA" id="NYYHRCT"/>
<dbReference type="SMR" id="G4ZS92"/>
<dbReference type="GO" id="GO:0007064">
    <property type="term" value="P:mitotic sister chromatid cohesion"/>
    <property type="evidence" value="ECO:0007669"/>
    <property type="project" value="TreeGrafter"/>
</dbReference>
<evidence type="ECO:0000313" key="4">
    <source>
        <dbReference type="EMBL" id="EGZ12988.1"/>
    </source>
</evidence>
<dbReference type="STRING" id="1094619.G4ZS92"/>
<dbReference type="InParanoid" id="G4ZS92"/>
<keyword evidence="5" id="KW-1185">Reference proteome</keyword>
<reference evidence="4 5" key="1">
    <citation type="journal article" date="2006" name="Science">
        <title>Phytophthora genome sequences uncover evolutionary origins and mechanisms of pathogenesis.</title>
        <authorList>
            <person name="Tyler B.M."/>
            <person name="Tripathy S."/>
            <person name="Zhang X."/>
            <person name="Dehal P."/>
            <person name="Jiang R.H."/>
            <person name="Aerts A."/>
            <person name="Arredondo F.D."/>
            <person name="Baxter L."/>
            <person name="Bensasson D."/>
            <person name="Beynon J.L."/>
            <person name="Chapman J."/>
            <person name="Damasceno C.M."/>
            <person name="Dorrance A.E."/>
            <person name="Dou D."/>
            <person name="Dickerman A.W."/>
            <person name="Dubchak I.L."/>
            <person name="Garbelotto M."/>
            <person name="Gijzen M."/>
            <person name="Gordon S.G."/>
            <person name="Govers F."/>
            <person name="Grunwald N.J."/>
            <person name="Huang W."/>
            <person name="Ivors K.L."/>
            <person name="Jones R.W."/>
            <person name="Kamoun S."/>
            <person name="Krampis K."/>
            <person name="Lamour K.H."/>
            <person name="Lee M.K."/>
            <person name="McDonald W.H."/>
            <person name="Medina M."/>
            <person name="Meijer H.J."/>
            <person name="Nordberg E.K."/>
            <person name="Maclean D.J."/>
            <person name="Ospina-Giraldo M.D."/>
            <person name="Morris P.F."/>
            <person name="Phuntumart V."/>
            <person name="Putnam N.H."/>
            <person name="Rash S."/>
            <person name="Rose J.K."/>
            <person name="Sakihama Y."/>
            <person name="Salamov A.A."/>
            <person name="Savidor A."/>
            <person name="Scheuring C.F."/>
            <person name="Smith B.M."/>
            <person name="Sobral B.W."/>
            <person name="Terry A."/>
            <person name="Torto-Alalibo T.A."/>
            <person name="Win J."/>
            <person name="Xu Z."/>
            <person name="Zhang H."/>
            <person name="Grigoriev I.V."/>
            <person name="Rokhsar D.S."/>
            <person name="Boore J.L."/>
        </authorList>
    </citation>
    <scope>NUCLEOTIDE SEQUENCE [LARGE SCALE GENOMIC DNA]</scope>
    <source>
        <strain evidence="4 5">P6497</strain>
    </source>
</reference>
<dbReference type="InterPro" id="IPR016181">
    <property type="entry name" value="Acyl_CoA_acyltransferase"/>
</dbReference>
<proteinExistence type="predicted"/>
<protein>
    <recommendedName>
        <fullName evidence="3">N-acetyltransferase domain-containing protein</fullName>
    </recommendedName>
</protein>
<accession>G4ZS92</accession>
<dbReference type="AlphaFoldDB" id="G4ZS92"/>
<dbReference type="Gene3D" id="3.40.630.30">
    <property type="match status" value="1"/>
</dbReference>
<dbReference type="InterPro" id="IPR051556">
    <property type="entry name" value="N-term/lysine_N-AcTrnsfr"/>
</dbReference>
<dbReference type="GO" id="GO:0031415">
    <property type="term" value="C:NatA complex"/>
    <property type="evidence" value="ECO:0007669"/>
    <property type="project" value="TreeGrafter"/>
</dbReference>
<dbReference type="EMBL" id="JH159156">
    <property type="protein sequence ID" value="EGZ12988.1"/>
    <property type="molecule type" value="Genomic_DNA"/>
</dbReference>
<dbReference type="KEGG" id="psoj:PHYSODRAFT_510427"/>
<dbReference type="InterPro" id="IPR000182">
    <property type="entry name" value="GNAT_dom"/>
</dbReference>
<evidence type="ECO:0000256" key="1">
    <source>
        <dbReference type="ARBA" id="ARBA00022679"/>
    </source>
</evidence>
<dbReference type="GO" id="GO:0008080">
    <property type="term" value="F:N-acetyltransferase activity"/>
    <property type="evidence" value="ECO:0007669"/>
    <property type="project" value="TreeGrafter"/>
</dbReference>
<gene>
    <name evidence="4" type="ORF">PHYSODRAFT_510427</name>
</gene>
<dbReference type="SUPFAM" id="SSF55729">
    <property type="entry name" value="Acyl-CoA N-acyltransferases (Nat)"/>
    <property type="match status" value="1"/>
</dbReference>
<dbReference type="CDD" id="cd04301">
    <property type="entry name" value="NAT_SF"/>
    <property type="match status" value="1"/>
</dbReference>
<dbReference type="PANTHER" id="PTHR42919:SF8">
    <property type="entry name" value="N-ALPHA-ACETYLTRANSFERASE 50"/>
    <property type="match status" value="1"/>
</dbReference>
<organism evidence="4 5">
    <name type="scientific">Phytophthora sojae (strain P6497)</name>
    <name type="common">Soybean stem and root rot agent</name>
    <name type="synonym">Phytophthora megasperma f. sp. glycines</name>
    <dbReference type="NCBI Taxonomy" id="1094619"/>
    <lineage>
        <taxon>Eukaryota</taxon>
        <taxon>Sar</taxon>
        <taxon>Stramenopiles</taxon>
        <taxon>Oomycota</taxon>
        <taxon>Peronosporomycetes</taxon>
        <taxon>Peronosporales</taxon>
        <taxon>Peronosporaceae</taxon>
        <taxon>Phytophthora</taxon>
    </lineage>
</organism>
<dbReference type="GeneID" id="20659118"/>
<feature type="domain" description="N-acetyltransferase" evidence="3">
    <location>
        <begin position="1"/>
        <end position="136"/>
    </location>
</feature>
<keyword evidence="2" id="KW-0012">Acyltransferase</keyword>
<dbReference type="Pfam" id="PF00583">
    <property type="entry name" value="Acetyltransf_1"/>
    <property type="match status" value="1"/>
</dbReference>
<dbReference type="PROSITE" id="PS51186">
    <property type="entry name" value="GNAT"/>
    <property type="match status" value="1"/>
</dbReference>
<evidence type="ECO:0000313" key="5">
    <source>
        <dbReference type="Proteomes" id="UP000002640"/>
    </source>
</evidence>
<keyword evidence="1" id="KW-0808">Transferase</keyword>
<dbReference type="PANTHER" id="PTHR42919">
    <property type="entry name" value="N-ALPHA-ACETYLTRANSFERASE"/>
    <property type="match status" value="1"/>
</dbReference>
<evidence type="ECO:0000256" key="2">
    <source>
        <dbReference type="ARBA" id="ARBA00023315"/>
    </source>
</evidence>
<dbReference type="RefSeq" id="XP_009530417.1">
    <property type="nucleotide sequence ID" value="XM_009532122.1"/>
</dbReference>
<evidence type="ECO:0000259" key="3">
    <source>
        <dbReference type="PROSITE" id="PS51186"/>
    </source>
</evidence>